<dbReference type="SUPFAM" id="SSF81301">
    <property type="entry name" value="Nucleotidyltransferase"/>
    <property type="match status" value="1"/>
</dbReference>
<reference evidence="1 2" key="1">
    <citation type="submission" date="2022-10" db="EMBL/GenBank/DDBJ databases">
        <title>Defluviimonas sp. CAU 1641 isolated from mud.</title>
        <authorList>
            <person name="Kim W."/>
        </authorList>
    </citation>
    <scope>NUCLEOTIDE SEQUENCE [LARGE SCALE GENOMIC DNA]</scope>
    <source>
        <strain evidence="1 2">CAU 1641</strain>
    </source>
</reference>
<evidence type="ECO:0000313" key="2">
    <source>
        <dbReference type="Proteomes" id="UP001207582"/>
    </source>
</evidence>
<protein>
    <submittedName>
        <fullName evidence="1">Nucleotidyltransferase domain-containing protein</fullName>
    </submittedName>
</protein>
<dbReference type="RefSeq" id="WP_264773291.1">
    <property type="nucleotide sequence ID" value="NZ_JAPDOG010000027.1"/>
</dbReference>
<evidence type="ECO:0000313" key="1">
    <source>
        <dbReference type="EMBL" id="MCW3783912.1"/>
    </source>
</evidence>
<dbReference type="InterPro" id="IPR043519">
    <property type="entry name" value="NT_sf"/>
</dbReference>
<name>A0ABT3J899_9RHOB</name>
<gene>
    <name evidence="1" type="ORF">OM960_20470</name>
</gene>
<proteinExistence type="predicted"/>
<accession>A0ABT3J899</accession>
<dbReference type="PANTHER" id="PTHR34817">
    <property type="entry name" value="NUCLEOTIDYLTRANSFERASE"/>
    <property type="match status" value="1"/>
</dbReference>
<comment type="caution">
    <text evidence="1">The sequence shown here is derived from an EMBL/GenBank/DDBJ whole genome shotgun (WGS) entry which is preliminary data.</text>
</comment>
<dbReference type="Pfam" id="PF10127">
    <property type="entry name" value="RlaP"/>
    <property type="match status" value="1"/>
</dbReference>
<dbReference type="Proteomes" id="UP001207582">
    <property type="component" value="Unassembled WGS sequence"/>
</dbReference>
<dbReference type="InterPro" id="IPR018775">
    <property type="entry name" value="RlaP"/>
</dbReference>
<sequence>MASIKKTTDEAIRDASAGRVNDLLDQIERETGVEVLYAVESGSRAWGFESPNSDYDVRFIYREPPAQAFRLFPGRDVIEKTVAFGVDGSGVPVDMVGWSLAKALALGLSSNPQLAEWSGTAALYRADPRFHEELRTIAGQSAPRVLAHHYRGLAKRVMKEYLQQPGSPLGKKYLYAVRSTLAAEWMVRNPQVGVSPPVRLEDLRRDVPTEQRITIAIDELLAWKLADRWRRRFPVLDDWLERVNDDLATAIAKIPEHQVDPQLVEGIWQRCYPEMFGAPDKDPDVAGERLAAMSP</sequence>
<keyword evidence="2" id="KW-1185">Reference proteome</keyword>
<organism evidence="1 2">
    <name type="scientific">Defluviimonas salinarum</name>
    <dbReference type="NCBI Taxonomy" id="2992147"/>
    <lineage>
        <taxon>Bacteria</taxon>
        <taxon>Pseudomonadati</taxon>
        <taxon>Pseudomonadota</taxon>
        <taxon>Alphaproteobacteria</taxon>
        <taxon>Rhodobacterales</taxon>
        <taxon>Paracoccaceae</taxon>
        <taxon>Albidovulum</taxon>
    </lineage>
</organism>
<dbReference type="EMBL" id="JAPDOG010000027">
    <property type="protein sequence ID" value="MCW3783912.1"/>
    <property type="molecule type" value="Genomic_DNA"/>
</dbReference>
<dbReference type="PANTHER" id="PTHR34817:SF2">
    <property type="entry name" value="NUCLEOTIDYLTRANSFERASE"/>
    <property type="match status" value="1"/>
</dbReference>